<dbReference type="EC" id="2.1.1.193" evidence="10"/>
<dbReference type="EMBL" id="BAAAFG010000001">
    <property type="protein sequence ID" value="GAA0870985.1"/>
    <property type="molecule type" value="Genomic_DNA"/>
</dbReference>
<dbReference type="InterPro" id="IPR029028">
    <property type="entry name" value="Alpha/beta_knot_MTases"/>
</dbReference>
<evidence type="ECO:0000259" key="11">
    <source>
        <dbReference type="Pfam" id="PF04452"/>
    </source>
</evidence>
<comment type="catalytic activity">
    <reaction evidence="9 10">
        <text>uridine(1498) in 16S rRNA + S-adenosyl-L-methionine = N(3)-methyluridine(1498) in 16S rRNA + S-adenosyl-L-homocysteine + H(+)</text>
        <dbReference type="Rhea" id="RHEA:42920"/>
        <dbReference type="Rhea" id="RHEA-COMP:10283"/>
        <dbReference type="Rhea" id="RHEA-COMP:10284"/>
        <dbReference type="ChEBI" id="CHEBI:15378"/>
        <dbReference type="ChEBI" id="CHEBI:57856"/>
        <dbReference type="ChEBI" id="CHEBI:59789"/>
        <dbReference type="ChEBI" id="CHEBI:65315"/>
        <dbReference type="ChEBI" id="CHEBI:74502"/>
        <dbReference type="EC" id="2.1.1.193"/>
    </reaction>
</comment>
<dbReference type="RefSeq" id="WP_343762489.1">
    <property type="nucleotide sequence ID" value="NZ_BAAAFG010000001.1"/>
</dbReference>
<dbReference type="Pfam" id="PF04452">
    <property type="entry name" value="Methyltrans_RNA"/>
    <property type="match status" value="1"/>
</dbReference>
<dbReference type="SUPFAM" id="SSF88697">
    <property type="entry name" value="PUA domain-like"/>
    <property type="match status" value="1"/>
</dbReference>
<dbReference type="Proteomes" id="UP001500507">
    <property type="component" value="Unassembled WGS sequence"/>
</dbReference>
<evidence type="ECO:0000259" key="12">
    <source>
        <dbReference type="Pfam" id="PF20260"/>
    </source>
</evidence>
<evidence type="ECO:0000313" key="14">
    <source>
        <dbReference type="Proteomes" id="UP001500507"/>
    </source>
</evidence>
<dbReference type="PANTHER" id="PTHR30027">
    <property type="entry name" value="RIBOSOMAL RNA SMALL SUBUNIT METHYLTRANSFERASE E"/>
    <property type="match status" value="1"/>
</dbReference>
<keyword evidence="5 10" id="KW-0489">Methyltransferase</keyword>
<dbReference type="CDD" id="cd18084">
    <property type="entry name" value="RsmE-like"/>
    <property type="match status" value="1"/>
</dbReference>
<dbReference type="InterPro" id="IPR006700">
    <property type="entry name" value="RsmE"/>
</dbReference>
<evidence type="ECO:0000256" key="7">
    <source>
        <dbReference type="ARBA" id="ARBA00022691"/>
    </source>
</evidence>
<keyword evidence="3 10" id="KW-0963">Cytoplasm</keyword>
<evidence type="ECO:0000256" key="10">
    <source>
        <dbReference type="PIRNR" id="PIRNR015601"/>
    </source>
</evidence>
<reference evidence="14" key="1">
    <citation type="journal article" date="2019" name="Int. J. Syst. Evol. Microbiol.">
        <title>The Global Catalogue of Microorganisms (GCM) 10K type strain sequencing project: providing services to taxonomists for standard genome sequencing and annotation.</title>
        <authorList>
            <consortium name="The Broad Institute Genomics Platform"/>
            <consortium name="The Broad Institute Genome Sequencing Center for Infectious Disease"/>
            <person name="Wu L."/>
            <person name="Ma J."/>
        </authorList>
    </citation>
    <scope>NUCLEOTIDE SEQUENCE [LARGE SCALE GENOMIC DNA]</scope>
    <source>
        <strain evidence="14">JCM 16082</strain>
    </source>
</reference>
<feature type="domain" description="Ribosomal RNA small subunit methyltransferase E methyltransferase" evidence="11">
    <location>
        <begin position="74"/>
        <end position="231"/>
    </location>
</feature>
<dbReference type="InterPro" id="IPR046887">
    <property type="entry name" value="RsmE_PUA-like"/>
</dbReference>
<sequence>MQLFYQPDTTAQDQIVKFDREESKHIAKVLRKNSGDHVYVTNGKGKLFQVEITFSTLNRVEGKIISTQSEPQRTVKLHLAVAPTKSNDRFEWFLEKAVEIGIDEITPIICERSERKHIKKTRFERIIQSAMKQSLRLSLPKINDAVSFKDFIPQADTSIGFKGIAHCEEFTKTPLKEIAAGKTDFILLIGPEGDFSISEIELAKHHGFHEISLSGSRLRTETAAIVACHTVSLLA</sequence>
<dbReference type="NCBIfam" id="NF008702">
    <property type="entry name" value="PRK11713.6-1"/>
    <property type="match status" value="1"/>
</dbReference>
<dbReference type="Gene3D" id="3.40.1280.10">
    <property type="match status" value="1"/>
</dbReference>
<feature type="domain" description="Ribosomal RNA small subunit methyltransferase E PUA-like" evidence="12">
    <location>
        <begin position="19"/>
        <end position="64"/>
    </location>
</feature>
<dbReference type="PANTHER" id="PTHR30027:SF3">
    <property type="entry name" value="16S RRNA (URACIL(1498)-N(3))-METHYLTRANSFERASE"/>
    <property type="match status" value="1"/>
</dbReference>
<evidence type="ECO:0000256" key="4">
    <source>
        <dbReference type="ARBA" id="ARBA00022552"/>
    </source>
</evidence>
<dbReference type="PIRSF" id="PIRSF015601">
    <property type="entry name" value="MTase_slr0722"/>
    <property type="match status" value="1"/>
</dbReference>
<dbReference type="Gene3D" id="2.40.240.20">
    <property type="entry name" value="Hypothetical PUA domain-like, domain 1"/>
    <property type="match status" value="1"/>
</dbReference>
<evidence type="ECO:0000256" key="1">
    <source>
        <dbReference type="ARBA" id="ARBA00004496"/>
    </source>
</evidence>
<organism evidence="13 14">
    <name type="scientific">Gangjinia marincola</name>
    <dbReference type="NCBI Taxonomy" id="578463"/>
    <lineage>
        <taxon>Bacteria</taxon>
        <taxon>Pseudomonadati</taxon>
        <taxon>Bacteroidota</taxon>
        <taxon>Flavobacteriia</taxon>
        <taxon>Flavobacteriales</taxon>
        <taxon>Flavobacteriaceae</taxon>
        <taxon>Gangjinia</taxon>
    </lineage>
</organism>
<comment type="caution">
    <text evidence="13">The sequence shown here is derived from an EMBL/GenBank/DDBJ whole genome shotgun (WGS) entry which is preliminary data.</text>
</comment>
<accession>A0ABP3XNW4</accession>
<dbReference type="Pfam" id="PF20260">
    <property type="entry name" value="PUA_4"/>
    <property type="match status" value="1"/>
</dbReference>
<evidence type="ECO:0000256" key="3">
    <source>
        <dbReference type="ARBA" id="ARBA00022490"/>
    </source>
</evidence>
<proteinExistence type="inferred from homology"/>
<comment type="subcellular location">
    <subcellularLocation>
        <location evidence="1 10">Cytoplasm</location>
    </subcellularLocation>
</comment>
<dbReference type="InterPro" id="IPR046886">
    <property type="entry name" value="RsmE_MTase_dom"/>
</dbReference>
<evidence type="ECO:0000256" key="6">
    <source>
        <dbReference type="ARBA" id="ARBA00022679"/>
    </source>
</evidence>
<comment type="similarity">
    <text evidence="2 10">Belongs to the RNA methyltransferase RsmE family.</text>
</comment>
<keyword evidence="6 10" id="KW-0808">Transferase</keyword>
<evidence type="ECO:0000256" key="5">
    <source>
        <dbReference type="ARBA" id="ARBA00022603"/>
    </source>
</evidence>
<keyword evidence="7 10" id="KW-0949">S-adenosyl-L-methionine</keyword>
<evidence type="ECO:0000256" key="2">
    <source>
        <dbReference type="ARBA" id="ARBA00005528"/>
    </source>
</evidence>
<evidence type="ECO:0000313" key="13">
    <source>
        <dbReference type="EMBL" id="GAA0870985.1"/>
    </source>
</evidence>
<dbReference type="SUPFAM" id="SSF75217">
    <property type="entry name" value="alpha/beta knot"/>
    <property type="match status" value="1"/>
</dbReference>
<evidence type="ECO:0000256" key="9">
    <source>
        <dbReference type="ARBA" id="ARBA00047944"/>
    </source>
</evidence>
<name>A0ABP3XNW4_9FLAO</name>
<dbReference type="InterPro" id="IPR015947">
    <property type="entry name" value="PUA-like_sf"/>
</dbReference>
<dbReference type="InterPro" id="IPR029026">
    <property type="entry name" value="tRNA_m1G_MTases_N"/>
</dbReference>
<gene>
    <name evidence="13" type="ORF">GCM10009117_01300</name>
</gene>
<comment type="function">
    <text evidence="8 10">Specifically methylates the N3 position of the uracil ring of uridine 1498 (m3U1498) in 16S rRNA. Acts on the fully assembled 30S ribosomal subunit.</text>
</comment>
<keyword evidence="14" id="KW-1185">Reference proteome</keyword>
<evidence type="ECO:0000256" key="8">
    <source>
        <dbReference type="ARBA" id="ARBA00025699"/>
    </source>
</evidence>
<protein>
    <recommendedName>
        <fullName evidence="10">Ribosomal RNA small subunit methyltransferase E</fullName>
        <ecNumber evidence="10">2.1.1.193</ecNumber>
    </recommendedName>
</protein>
<keyword evidence="4 10" id="KW-0698">rRNA processing</keyword>
<dbReference type="NCBIfam" id="TIGR00046">
    <property type="entry name" value="RsmE family RNA methyltransferase"/>
    <property type="match status" value="1"/>
</dbReference>